<dbReference type="GO" id="GO:0016757">
    <property type="term" value="F:glycosyltransferase activity"/>
    <property type="evidence" value="ECO:0007669"/>
    <property type="project" value="UniProtKB-KW"/>
</dbReference>
<dbReference type="PANTHER" id="PTHR12526">
    <property type="entry name" value="GLYCOSYLTRANSFERASE"/>
    <property type="match status" value="1"/>
</dbReference>
<accession>A0A6J6QB40</accession>
<dbReference type="InterPro" id="IPR028098">
    <property type="entry name" value="Glyco_trans_4-like_N"/>
</dbReference>
<dbReference type="InterPro" id="IPR001296">
    <property type="entry name" value="Glyco_trans_1"/>
</dbReference>
<organism evidence="5">
    <name type="scientific">freshwater metagenome</name>
    <dbReference type="NCBI Taxonomy" id="449393"/>
    <lineage>
        <taxon>unclassified sequences</taxon>
        <taxon>metagenomes</taxon>
        <taxon>ecological metagenomes</taxon>
    </lineage>
</organism>
<evidence type="ECO:0000256" key="2">
    <source>
        <dbReference type="ARBA" id="ARBA00022679"/>
    </source>
</evidence>
<dbReference type="Pfam" id="PF13439">
    <property type="entry name" value="Glyco_transf_4"/>
    <property type="match status" value="1"/>
</dbReference>
<feature type="domain" description="Glycosyltransferase subfamily 4-like N-terminal" evidence="4">
    <location>
        <begin position="25"/>
        <end position="182"/>
    </location>
</feature>
<gene>
    <name evidence="5" type="ORF">UFOPK2579_01208</name>
</gene>
<dbReference type="SUPFAM" id="SSF53756">
    <property type="entry name" value="UDP-Glycosyltransferase/glycogen phosphorylase"/>
    <property type="match status" value="1"/>
</dbReference>
<reference evidence="5" key="1">
    <citation type="submission" date="2020-05" db="EMBL/GenBank/DDBJ databases">
        <authorList>
            <person name="Chiriac C."/>
            <person name="Salcher M."/>
            <person name="Ghai R."/>
            <person name="Kavagutti S V."/>
        </authorList>
    </citation>
    <scope>NUCLEOTIDE SEQUENCE</scope>
</reference>
<evidence type="ECO:0000313" key="5">
    <source>
        <dbReference type="EMBL" id="CAB4706445.1"/>
    </source>
</evidence>
<dbReference type="Gene3D" id="3.40.50.2000">
    <property type="entry name" value="Glycogen Phosphorylase B"/>
    <property type="match status" value="2"/>
</dbReference>
<name>A0A6J6QB40_9ZZZZ</name>
<proteinExistence type="predicted"/>
<keyword evidence="2" id="KW-0808">Transferase</keyword>
<dbReference type="CDD" id="cd03801">
    <property type="entry name" value="GT4_PimA-like"/>
    <property type="match status" value="1"/>
</dbReference>
<dbReference type="AlphaFoldDB" id="A0A6J6QB40"/>
<evidence type="ECO:0000256" key="1">
    <source>
        <dbReference type="ARBA" id="ARBA00022676"/>
    </source>
</evidence>
<dbReference type="EMBL" id="CAEZXR010000128">
    <property type="protein sequence ID" value="CAB4706445.1"/>
    <property type="molecule type" value="Genomic_DNA"/>
</dbReference>
<dbReference type="PANTHER" id="PTHR12526:SF510">
    <property type="entry name" value="D-INOSITOL 3-PHOSPHATE GLYCOSYLTRANSFERASE"/>
    <property type="match status" value="1"/>
</dbReference>
<sequence>MTTTELTGRRIAVVNWRDLDHSLAGGSERYAWEFAQALREGGAEVEFITARDAGQSRTEVCDGIRIHRGGGAFGFYAFAAWSLLRRRRRLDAVVDPECGIPSFSPLFVRRSTPVVLVVHHVHQAQFATYFPAPLARFGQLLERVVMPRVYRRRTTVAVSESTRLEMVRQLGWTGPVGLLANGATMSVADTTTADKQPERLVVLGRLVPHKRVDLVLRAVAALRPEHPGLRVDVVGKGPEQGRLEALVAELGLGDCVQVHGFVSEQRKDELLQAASLQVCASDIEGWGQVVLEAAAYGVPTLARDVPGLRDSVRPGETGWLVPDAPGDLDTVLARLSDQLRDALRHLHEPEEHTLTVKACQAWAAEFSWERMRRQARELIVEELRRA</sequence>
<evidence type="ECO:0000259" key="3">
    <source>
        <dbReference type="Pfam" id="PF00534"/>
    </source>
</evidence>
<dbReference type="Pfam" id="PF00534">
    <property type="entry name" value="Glycos_transf_1"/>
    <property type="match status" value="1"/>
</dbReference>
<feature type="domain" description="Glycosyl transferase family 1" evidence="3">
    <location>
        <begin position="193"/>
        <end position="324"/>
    </location>
</feature>
<protein>
    <submittedName>
        <fullName evidence="5">Unannotated protein</fullName>
    </submittedName>
</protein>
<evidence type="ECO:0000259" key="4">
    <source>
        <dbReference type="Pfam" id="PF13439"/>
    </source>
</evidence>
<keyword evidence="1" id="KW-0328">Glycosyltransferase</keyword>